<dbReference type="InterPro" id="IPR002988">
    <property type="entry name" value="GA_module"/>
</dbReference>
<dbReference type="Pfam" id="PF07554">
    <property type="entry name" value="FIVAR"/>
    <property type="match status" value="1"/>
</dbReference>
<evidence type="ECO:0000256" key="2">
    <source>
        <dbReference type="SAM" id="MobiDB-lite"/>
    </source>
</evidence>
<dbReference type="SUPFAM" id="SSF46997">
    <property type="entry name" value="Bacterial immunoglobulin/albumin-binding domains"/>
    <property type="match status" value="2"/>
</dbReference>
<protein>
    <submittedName>
        <fullName evidence="4">Staphylococcal surface anchored protein</fullName>
    </submittedName>
</protein>
<evidence type="ECO:0000313" key="4">
    <source>
        <dbReference type="EMBL" id="SUL35425.1"/>
    </source>
</evidence>
<keyword evidence="1" id="KW-0677">Repeat</keyword>
<gene>
    <name evidence="4" type="primary">ebh_10</name>
    <name evidence="4" type="ORF">NCTC10702_02273</name>
</gene>
<dbReference type="Pfam" id="PF01468">
    <property type="entry name" value="GA"/>
    <property type="match status" value="1"/>
</dbReference>
<feature type="domain" description="Extracellular matrix-binding protein ebh GA module" evidence="3">
    <location>
        <begin position="62"/>
        <end position="111"/>
    </location>
</feature>
<reference evidence="4 5" key="1">
    <citation type="submission" date="2018-06" db="EMBL/GenBank/DDBJ databases">
        <authorList>
            <consortium name="Pathogen Informatics"/>
            <person name="Doyle S."/>
        </authorList>
    </citation>
    <scope>NUCLEOTIDE SEQUENCE [LARGE SCALE GENOMIC DNA]</scope>
    <source>
        <strain evidence="4 5">NCTC10702</strain>
    </source>
</reference>
<dbReference type="InterPro" id="IPR009063">
    <property type="entry name" value="Ig/albumin-bd_sf"/>
</dbReference>
<sequence>MQRLQSAIANKDQTKASENYIDADPTKKTAFDNAITQAESYLNKDHGANKDKQAVEQAIQSVTSTENALNGDANLQRAKTEAIQAIDNLTHLNTPQKTALKQQVNAAHVYQV</sequence>
<dbReference type="InterPro" id="IPR020840">
    <property type="entry name" value="Extracell_matrix-bd_GA"/>
</dbReference>
<proteinExistence type="predicted"/>
<dbReference type="Proteomes" id="UP000254116">
    <property type="component" value="Unassembled WGS sequence"/>
</dbReference>
<dbReference type="EMBL" id="UHBY01000003">
    <property type="protein sequence ID" value="SUL35425.1"/>
    <property type="molecule type" value="Genomic_DNA"/>
</dbReference>
<dbReference type="SMART" id="SM00844">
    <property type="entry name" value="GA"/>
    <property type="match status" value="1"/>
</dbReference>
<name>A0A380EHT0_STAAU</name>
<evidence type="ECO:0000259" key="3">
    <source>
        <dbReference type="SMART" id="SM00844"/>
    </source>
</evidence>
<dbReference type="Gene3D" id="1.20.5.420">
    <property type="entry name" value="Immunoglobulin FC, subunit C"/>
    <property type="match status" value="2"/>
</dbReference>
<evidence type="ECO:0000256" key="1">
    <source>
        <dbReference type="ARBA" id="ARBA00022737"/>
    </source>
</evidence>
<organism evidence="4 5">
    <name type="scientific">Staphylococcus aureus</name>
    <dbReference type="NCBI Taxonomy" id="1280"/>
    <lineage>
        <taxon>Bacteria</taxon>
        <taxon>Bacillati</taxon>
        <taxon>Bacillota</taxon>
        <taxon>Bacilli</taxon>
        <taxon>Bacillales</taxon>
        <taxon>Staphylococcaceae</taxon>
        <taxon>Staphylococcus</taxon>
    </lineage>
</organism>
<feature type="region of interest" description="Disordered" evidence="2">
    <location>
        <begin position="1"/>
        <end position="21"/>
    </location>
</feature>
<accession>A0A380EHT0</accession>
<dbReference type="AlphaFoldDB" id="A0A380EHT0"/>
<evidence type="ECO:0000313" key="5">
    <source>
        <dbReference type="Proteomes" id="UP000254116"/>
    </source>
</evidence>